<dbReference type="STRING" id="1802115.A2756_06295"/>
<dbReference type="EMBL" id="MHNL01000001">
    <property type="protein sequence ID" value="OGZ46186.1"/>
    <property type="molecule type" value="Genomic_DNA"/>
</dbReference>
<evidence type="ECO:0000313" key="1">
    <source>
        <dbReference type="EMBL" id="OGZ46186.1"/>
    </source>
</evidence>
<dbReference type="Proteomes" id="UP000177785">
    <property type="component" value="Unassembled WGS sequence"/>
</dbReference>
<evidence type="ECO:0000313" key="2">
    <source>
        <dbReference type="Proteomes" id="UP000177785"/>
    </source>
</evidence>
<accession>A0A1G2G7F5</accession>
<gene>
    <name evidence="1" type="ORF">A2756_06295</name>
</gene>
<reference evidence="1 2" key="1">
    <citation type="journal article" date="2016" name="Nat. Commun.">
        <title>Thousands of microbial genomes shed light on interconnected biogeochemical processes in an aquifer system.</title>
        <authorList>
            <person name="Anantharaman K."/>
            <person name="Brown C.T."/>
            <person name="Hug L.A."/>
            <person name="Sharon I."/>
            <person name="Castelle C.J."/>
            <person name="Probst A.J."/>
            <person name="Thomas B.C."/>
            <person name="Singh A."/>
            <person name="Wilkins M.J."/>
            <person name="Karaoz U."/>
            <person name="Brodie E.L."/>
            <person name="Williams K.H."/>
            <person name="Hubbard S.S."/>
            <person name="Banfield J.F."/>
        </authorList>
    </citation>
    <scope>NUCLEOTIDE SEQUENCE [LARGE SCALE GENOMIC DNA]</scope>
</reference>
<protein>
    <submittedName>
        <fullName evidence="1">Uncharacterized protein</fullName>
    </submittedName>
</protein>
<name>A0A1G2G7F5_9BACT</name>
<comment type="caution">
    <text evidence="1">The sequence shown here is derived from an EMBL/GenBank/DDBJ whole genome shotgun (WGS) entry which is preliminary data.</text>
</comment>
<sequence>MNAWGWILSVFLLFFAGCFVPVERPYGSLDRYPYSVLPEDEGDDPGEVIVEEEHVPSVVLPPLFGVYADPYPYRPYYGRRYYDNDWYYEPYGYWYPRSYYRRDHHYSPRRHGNHRGRGHRHR</sequence>
<organism evidence="1 2">
    <name type="scientific">Candidatus Ryanbacteria bacterium RIFCSPHIGHO2_01_FULL_48_27</name>
    <dbReference type="NCBI Taxonomy" id="1802115"/>
    <lineage>
        <taxon>Bacteria</taxon>
        <taxon>Candidatus Ryaniibacteriota</taxon>
    </lineage>
</organism>
<proteinExistence type="predicted"/>
<dbReference type="AlphaFoldDB" id="A0A1G2G7F5"/>